<evidence type="ECO:0000313" key="15">
    <source>
        <dbReference type="EMBL" id="BFF91264.1"/>
    </source>
</evidence>
<evidence type="ECO:0000256" key="2">
    <source>
        <dbReference type="ARBA" id="ARBA00002035"/>
    </source>
</evidence>
<evidence type="ECO:0000256" key="12">
    <source>
        <dbReference type="ARBA" id="ARBA00023180"/>
    </source>
</evidence>
<dbReference type="SUPFAM" id="SSF48452">
    <property type="entry name" value="TPR-like"/>
    <property type="match status" value="1"/>
</dbReference>
<evidence type="ECO:0000256" key="1">
    <source>
        <dbReference type="ARBA" id="ARBA00001961"/>
    </source>
</evidence>
<dbReference type="EC" id="1.14.11.2" evidence="5"/>
<keyword evidence="8" id="KW-0847">Vitamin C</keyword>
<dbReference type="PANTHER" id="PTHR10869">
    <property type="entry name" value="PROLYL 4-HYDROXYLASE ALPHA SUBUNIT"/>
    <property type="match status" value="1"/>
</dbReference>
<dbReference type="Pfam" id="PF13640">
    <property type="entry name" value="2OG-FeII_Oxy_3"/>
    <property type="match status" value="1"/>
</dbReference>
<feature type="signal peptide" evidence="13">
    <location>
        <begin position="1"/>
        <end position="20"/>
    </location>
</feature>
<comment type="subcellular location">
    <subcellularLocation>
        <location evidence="3">Endoplasmic reticulum lumen</location>
    </subcellularLocation>
</comment>
<feature type="domain" description="Fe2OG dioxygenase" evidence="14">
    <location>
        <begin position="371"/>
        <end position="480"/>
    </location>
</feature>
<dbReference type="InterPro" id="IPR045054">
    <property type="entry name" value="P4HA-like"/>
</dbReference>
<name>A0AAU9F3W4_DROMD</name>
<dbReference type="GO" id="GO:0005506">
    <property type="term" value="F:iron ion binding"/>
    <property type="evidence" value="ECO:0007669"/>
    <property type="project" value="InterPro"/>
</dbReference>
<feature type="chain" id="PRO_5044020888" description="procollagen-proline 4-dioxygenase" evidence="13">
    <location>
        <begin position="21"/>
        <end position="505"/>
    </location>
</feature>
<evidence type="ECO:0000256" key="7">
    <source>
        <dbReference type="ARBA" id="ARBA00022824"/>
    </source>
</evidence>
<evidence type="ECO:0000256" key="4">
    <source>
        <dbReference type="ARBA" id="ARBA00006511"/>
    </source>
</evidence>
<keyword evidence="9" id="KW-0223">Dioxygenase</keyword>
<keyword evidence="13" id="KW-0732">Signal</keyword>
<dbReference type="Pfam" id="PF08336">
    <property type="entry name" value="P4Ha_N"/>
    <property type="match status" value="1"/>
</dbReference>
<dbReference type="InterPro" id="IPR006620">
    <property type="entry name" value="Pro_4_hyd_alph"/>
</dbReference>
<evidence type="ECO:0000313" key="16">
    <source>
        <dbReference type="Proteomes" id="UP001500889"/>
    </source>
</evidence>
<gene>
    <name evidence="15" type="ORF">DMAD_09585</name>
</gene>
<dbReference type="Gene3D" id="2.60.120.620">
    <property type="entry name" value="q2cbj1_9rhob like domain"/>
    <property type="match status" value="1"/>
</dbReference>
<dbReference type="GO" id="GO:0005788">
    <property type="term" value="C:endoplasmic reticulum lumen"/>
    <property type="evidence" value="ECO:0007669"/>
    <property type="project" value="UniProtKB-SubCell"/>
</dbReference>
<evidence type="ECO:0000256" key="11">
    <source>
        <dbReference type="ARBA" id="ARBA00023004"/>
    </source>
</evidence>
<keyword evidence="10" id="KW-0560">Oxidoreductase</keyword>
<evidence type="ECO:0000256" key="9">
    <source>
        <dbReference type="ARBA" id="ARBA00022964"/>
    </source>
</evidence>
<accession>A0AAU9F3W4</accession>
<dbReference type="Proteomes" id="UP001500889">
    <property type="component" value="Chromosome O"/>
</dbReference>
<dbReference type="AlphaFoldDB" id="A0AAU9F3W4"/>
<dbReference type="GO" id="GO:0031418">
    <property type="term" value="F:L-ascorbic acid binding"/>
    <property type="evidence" value="ECO:0007669"/>
    <property type="project" value="UniProtKB-KW"/>
</dbReference>
<comment type="function">
    <text evidence="2">Catalyzes the post-translational formation of 4-hydroxyproline in -Xaa-Pro-Gly- sequences in collagens and other proteins.</text>
</comment>
<dbReference type="InterPro" id="IPR005123">
    <property type="entry name" value="Oxoglu/Fe-dep_dioxygenase_dom"/>
</dbReference>
<organism evidence="15 16">
    <name type="scientific">Drosophila madeirensis</name>
    <name type="common">Fruit fly</name>
    <dbReference type="NCBI Taxonomy" id="30013"/>
    <lineage>
        <taxon>Eukaryota</taxon>
        <taxon>Metazoa</taxon>
        <taxon>Ecdysozoa</taxon>
        <taxon>Arthropoda</taxon>
        <taxon>Hexapoda</taxon>
        <taxon>Insecta</taxon>
        <taxon>Pterygota</taxon>
        <taxon>Neoptera</taxon>
        <taxon>Endopterygota</taxon>
        <taxon>Diptera</taxon>
        <taxon>Brachycera</taxon>
        <taxon>Muscomorpha</taxon>
        <taxon>Ephydroidea</taxon>
        <taxon>Drosophilidae</taxon>
        <taxon>Drosophila</taxon>
        <taxon>Sophophora</taxon>
    </lineage>
</organism>
<keyword evidence="16" id="KW-1185">Reference proteome</keyword>
<evidence type="ECO:0000256" key="5">
    <source>
        <dbReference type="ARBA" id="ARBA00012269"/>
    </source>
</evidence>
<evidence type="ECO:0000256" key="6">
    <source>
        <dbReference type="ARBA" id="ARBA00022723"/>
    </source>
</evidence>
<dbReference type="Gene3D" id="6.10.140.1460">
    <property type="match status" value="1"/>
</dbReference>
<dbReference type="PANTHER" id="PTHR10869:SF244">
    <property type="entry name" value="PROLYL 4-HYDROXYLASE SUBUNIT ALPHA-2"/>
    <property type="match status" value="1"/>
</dbReference>
<evidence type="ECO:0000256" key="8">
    <source>
        <dbReference type="ARBA" id="ARBA00022896"/>
    </source>
</evidence>
<keyword evidence="12" id="KW-0325">Glycoprotein</keyword>
<dbReference type="EMBL" id="AP029263">
    <property type="protein sequence ID" value="BFF91264.1"/>
    <property type="molecule type" value="Genomic_DNA"/>
</dbReference>
<sequence length="505" mass="58077">MSGFGLKIVVFLLAQAVSLGLVWNQLELEQTEALLIENLKHHVLQLRQRYQLIRKSLAQLRAESVSAHQDFEVHLSVPHRALALIRRLHEDWPKWMVYLNATKAGAGQIRVAKELRQRLPKREDLIKAASDVHGLQIIHNLVPQDPYFRQLNSRDCLALGKYLAHLKNNQHAKDWLKLSLKLYRASGESNKYKSIYKDSQHGNLLYHLGAAKYAQNPSDGDAVKLMAKAYELTPHDEHILAHAESVLEQRTYFDGCRGAFPIKSHHPSIHCRYQNERSDFTRLAPLKLEILSHDPYVAIYHDVLYDSEMQGLIDSTRRRMSRSMVQYEVRQIEISEQRTSNEAPFTEKYNPQLLKRISDRIKDMTGSDMMRSEVLSVVLYDLGGHHDLHVDYHDLYWNPLEYKDQTFGDREASVIFYLNDVADGGATVFPKLQLVMQPKKGSALMWHNLREWGEGDPRTQHAACPVLQGYKWVAVQWILQGARNAISPKDALGSRSAAVDRKKLF</sequence>
<reference evidence="15 16" key="1">
    <citation type="submission" date="2024-02" db="EMBL/GenBank/DDBJ databases">
        <title>A chromosome-level genome assembly of Drosophila madeirensis, a fruit fly species endemic to Madeira island.</title>
        <authorList>
            <person name="Tomihara K."/>
            <person name="Llopart A."/>
            <person name="Yamamoto D."/>
        </authorList>
    </citation>
    <scope>NUCLEOTIDE SEQUENCE [LARGE SCALE GENOMIC DNA]</scope>
    <source>
        <strain evidence="15 16">RF1</strain>
    </source>
</reference>
<keyword evidence="6" id="KW-0479">Metal-binding</keyword>
<dbReference type="SMART" id="SM00702">
    <property type="entry name" value="P4Hc"/>
    <property type="match status" value="1"/>
</dbReference>
<evidence type="ECO:0000259" key="14">
    <source>
        <dbReference type="PROSITE" id="PS51471"/>
    </source>
</evidence>
<evidence type="ECO:0000256" key="3">
    <source>
        <dbReference type="ARBA" id="ARBA00004319"/>
    </source>
</evidence>
<evidence type="ECO:0000256" key="13">
    <source>
        <dbReference type="SAM" id="SignalP"/>
    </source>
</evidence>
<proteinExistence type="inferred from homology"/>
<protein>
    <recommendedName>
        <fullName evidence="5">procollagen-proline 4-dioxygenase</fullName>
        <ecNumber evidence="5">1.14.11.2</ecNumber>
    </recommendedName>
</protein>
<comment type="cofactor">
    <cofactor evidence="1">
        <name>L-ascorbate</name>
        <dbReference type="ChEBI" id="CHEBI:38290"/>
    </cofactor>
</comment>
<dbReference type="InterPro" id="IPR044862">
    <property type="entry name" value="Pro_4_hyd_alph_FE2OG_OXY"/>
</dbReference>
<dbReference type="GO" id="GO:0004656">
    <property type="term" value="F:procollagen-proline 4-dioxygenase activity"/>
    <property type="evidence" value="ECO:0007669"/>
    <property type="project" value="UniProtKB-EC"/>
</dbReference>
<evidence type="ECO:0000256" key="10">
    <source>
        <dbReference type="ARBA" id="ARBA00023002"/>
    </source>
</evidence>
<dbReference type="InterPro" id="IPR013547">
    <property type="entry name" value="P4H_N"/>
</dbReference>
<keyword evidence="7" id="KW-0256">Endoplasmic reticulum</keyword>
<comment type="similarity">
    <text evidence="4">Belongs to the P4HA family.</text>
</comment>
<dbReference type="Gene3D" id="1.25.40.10">
    <property type="entry name" value="Tetratricopeptide repeat domain"/>
    <property type="match status" value="1"/>
</dbReference>
<dbReference type="PROSITE" id="PS51471">
    <property type="entry name" value="FE2OG_OXY"/>
    <property type="match status" value="1"/>
</dbReference>
<dbReference type="InterPro" id="IPR011990">
    <property type="entry name" value="TPR-like_helical_dom_sf"/>
</dbReference>
<keyword evidence="11" id="KW-0408">Iron</keyword>